<evidence type="ECO:0000313" key="3">
    <source>
        <dbReference type="Proteomes" id="UP000248714"/>
    </source>
</evidence>
<dbReference type="EMBL" id="QLTT01000004">
    <property type="protein sequence ID" value="RAS65848.1"/>
    <property type="molecule type" value="Genomic_DNA"/>
</dbReference>
<dbReference type="InterPro" id="IPR017853">
    <property type="entry name" value="GH"/>
</dbReference>
<dbReference type="Proteomes" id="UP000248714">
    <property type="component" value="Unassembled WGS sequence"/>
</dbReference>
<evidence type="ECO:0000256" key="1">
    <source>
        <dbReference type="SAM" id="MobiDB-lite"/>
    </source>
</evidence>
<protein>
    <submittedName>
        <fullName evidence="2">Helix-turn-helix protein</fullName>
    </submittedName>
</protein>
<reference evidence="2 3" key="1">
    <citation type="submission" date="2018-06" db="EMBL/GenBank/DDBJ databases">
        <title>Genomic Encyclopedia of Type Strains, Phase IV (KMG-IV): sequencing the most valuable type-strain genomes for metagenomic binning, comparative biology and taxonomic classification.</title>
        <authorList>
            <person name="Goeker M."/>
        </authorList>
    </citation>
    <scope>NUCLEOTIDE SEQUENCE [LARGE SCALE GENOMIC DNA]</scope>
    <source>
        <strain evidence="2 3">DSM 45479</strain>
    </source>
</reference>
<sequence length="554" mass="60678">MMSREIMTISPRAREFGDQLERFKLASGRSYESIGRKAHLSKSAVHRYCTGATVPREFAVVERIALTCGANRTEMAQLHRLWLRAAAEADDSTPEEKNQPAEPPPSPAPPSSVRSKRPLALAAVTASMAALLVSSSASTHSAGNPAPASDQWVVGPAWALPPTPVPSTLFGVTINSATGAMPAFRVGAARFWDGGTRWSEIQRRRGEFDWTTLDRLVKGAEAAGIPPLFVFGGTPKWANPSGGPATPYPDSTSAPPTDLADWDVFIQSLVNRYRGRIEAYELWVLANDRRFYSGSAETLAEMTRRAREIIRATDPKATVLCPGMGELWSPNGISFLKGFIEAGGYDHCDVASIKLFQRRPSDPPETMLDIVTSIDRIMHEAGIHPRLWSTGTTYSIATQDRLDEATARNHAVRFFLTGIYARKANLERMYFYNWGGVKIPIVLQPVGGVPTSAALAVERLQHWLENASVRSCGHGITANLPENVWQCEFTVVDPEQSYDATIRWTDRGTATTTIGPRVQELRRLDGEVEALRPGGTVTVGEEPVLLATSRVTLR</sequence>
<gene>
    <name evidence="2" type="ORF">C8D87_104399</name>
</gene>
<dbReference type="InterPro" id="IPR051923">
    <property type="entry name" value="Glycosyl_Hydrolase_39"/>
</dbReference>
<evidence type="ECO:0000313" key="2">
    <source>
        <dbReference type="EMBL" id="RAS65848.1"/>
    </source>
</evidence>
<dbReference type="Pfam" id="PF13560">
    <property type="entry name" value="HTH_31"/>
    <property type="match status" value="1"/>
</dbReference>
<dbReference type="PANTHER" id="PTHR12631">
    <property type="entry name" value="ALPHA-L-IDURONIDASE"/>
    <property type="match status" value="1"/>
</dbReference>
<keyword evidence="3" id="KW-1185">Reference proteome</keyword>
<name>A0ABX9E835_9PSEU</name>
<comment type="caution">
    <text evidence="2">The sequence shown here is derived from an EMBL/GenBank/DDBJ whole genome shotgun (WGS) entry which is preliminary data.</text>
</comment>
<dbReference type="PANTHER" id="PTHR12631:SF10">
    <property type="entry name" value="BETA-XYLOSIDASE-LIKE PROTEIN-RELATED"/>
    <property type="match status" value="1"/>
</dbReference>
<accession>A0ABX9E835</accession>
<organism evidence="2 3">
    <name type="scientific">Lentzea atacamensis</name>
    <dbReference type="NCBI Taxonomy" id="531938"/>
    <lineage>
        <taxon>Bacteria</taxon>
        <taxon>Bacillati</taxon>
        <taxon>Actinomycetota</taxon>
        <taxon>Actinomycetes</taxon>
        <taxon>Pseudonocardiales</taxon>
        <taxon>Pseudonocardiaceae</taxon>
        <taxon>Lentzea</taxon>
    </lineage>
</organism>
<feature type="compositionally biased region" description="Pro residues" evidence="1">
    <location>
        <begin position="101"/>
        <end position="110"/>
    </location>
</feature>
<feature type="region of interest" description="Disordered" evidence="1">
    <location>
        <begin position="87"/>
        <end position="116"/>
    </location>
</feature>
<proteinExistence type="predicted"/>
<dbReference type="Gene3D" id="3.20.20.80">
    <property type="entry name" value="Glycosidases"/>
    <property type="match status" value="1"/>
</dbReference>
<dbReference type="SUPFAM" id="SSF51445">
    <property type="entry name" value="(Trans)glycosidases"/>
    <property type="match status" value="1"/>
</dbReference>